<name>A0A8C3MQD7_GEOPR</name>
<dbReference type="GO" id="GO:0005739">
    <property type="term" value="C:mitochondrion"/>
    <property type="evidence" value="ECO:0007669"/>
    <property type="project" value="TreeGrafter"/>
</dbReference>
<dbReference type="PANTHER" id="PTHR45753:SF3">
    <property type="entry name" value="ORNITHINE TRANSCARBAMYLASE, MITOCHONDRIAL"/>
    <property type="match status" value="1"/>
</dbReference>
<evidence type="ECO:0000256" key="1">
    <source>
        <dbReference type="ARBA" id="ARBA00007805"/>
    </source>
</evidence>
<dbReference type="GO" id="GO:0019240">
    <property type="term" value="P:citrulline biosynthetic process"/>
    <property type="evidence" value="ECO:0007669"/>
    <property type="project" value="TreeGrafter"/>
</dbReference>
<evidence type="ECO:0000313" key="6">
    <source>
        <dbReference type="Proteomes" id="UP000694382"/>
    </source>
</evidence>
<dbReference type="GO" id="GO:0004585">
    <property type="term" value="F:ornithine carbamoyltransferase activity"/>
    <property type="evidence" value="ECO:0007669"/>
    <property type="project" value="UniProtKB-EC"/>
</dbReference>
<protein>
    <recommendedName>
        <fullName evidence="2">ornithine carbamoyltransferase</fullName>
        <ecNumber evidence="2">2.1.3.3</ecNumber>
    </recommendedName>
</protein>
<feature type="domain" description="Aspartate/ornithine carbamoyltransferase carbamoyl-P binding" evidence="4">
    <location>
        <begin position="61"/>
        <end position="125"/>
    </location>
</feature>
<dbReference type="GO" id="GO:0016597">
    <property type="term" value="F:amino acid binding"/>
    <property type="evidence" value="ECO:0007669"/>
    <property type="project" value="InterPro"/>
</dbReference>
<accession>A0A8C3MQD7</accession>
<dbReference type="GO" id="GO:0000050">
    <property type="term" value="P:urea cycle"/>
    <property type="evidence" value="ECO:0007669"/>
    <property type="project" value="UniProtKB-UniPathway"/>
</dbReference>
<dbReference type="PROSITE" id="PS00097">
    <property type="entry name" value="CARBAMOYLTRANSFERASE"/>
    <property type="match status" value="1"/>
</dbReference>
<comment type="similarity">
    <text evidence="1">Belongs to the aspartate/ornithine carbamoyltransferase superfamily. OTCase family.</text>
</comment>
<dbReference type="InterPro" id="IPR036901">
    <property type="entry name" value="Asp/Orn_carbamoylTrfase_sf"/>
</dbReference>
<keyword evidence="6" id="KW-1185">Reference proteome</keyword>
<evidence type="ECO:0000259" key="4">
    <source>
        <dbReference type="Pfam" id="PF02729"/>
    </source>
</evidence>
<dbReference type="Gene3D" id="3.40.50.1370">
    <property type="entry name" value="Aspartate/ornithine carbamoyltransferase"/>
    <property type="match status" value="1"/>
</dbReference>
<evidence type="ECO:0000313" key="5">
    <source>
        <dbReference type="Ensembl" id="ENSCPVP00000007580.2"/>
    </source>
</evidence>
<dbReference type="Ensembl" id="ENSCPVT00000007869.2">
    <property type="protein sequence ID" value="ENSCPVP00000007580.2"/>
    <property type="gene ID" value="ENSCPVG00000005345.2"/>
</dbReference>
<dbReference type="Proteomes" id="UP000694382">
    <property type="component" value="Chromosome 1"/>
</dbReference>
<evidence type="ECO:0000256" key="2">
    <source>
        <dbReference type="ARBA" id="ARBA00013007"/>
    </source>
</evidence>
<dbReference type="InterPro" id="IPR006132">
    <property type="entry name" value="Asp/Orn_carbamoyltranf_P-bd"/>
</dbReference>
<keyword evidence="3" id="KW-0808">Transferase</keyword>
<organism evidence="5 6">
    <name type="scientific">Geospiza parvula</name>
    <name type="common">Small tree-finch</name>
    <name type="synonym">Camarhynchus parvulus</name>
    <dbReference type="NCBI Taxonomy" id="87175"/>
    <lineage>
        <taxon>Eukaryota</taxon>
        <taxon>Metazoa</taxon>
        <taxon>Chordata</taxon>
        <taxon>Craniata</taxon>
        <taxon>Vertebrata</taxon>
        <taxon>Euteleostomi</taxon>
        <taxon>Archelosauria</taxon>
        <taxon>Archosauria</taxon>
        <taxon>Dinosauria</taxon>
        <taxon>Saurischia</taxon>
        <taxon>Theropoda</taxon>
        <taxon>Coelurosauria</taxon>
        <taxon>Aves</taxon>
        <taxon>Neognathae</taxon>
        <taxon>Neoaves</taxon>
        <taxon>Telluraves</taxon>
        <taxon>Australaves</taxon>
        <taxon>Passeriformes</taxon>
        <taxon>Thraupidae</taxon>
        <taxon>Camarhynchus</taxon>
    </lineage>
</organism>
<reference evidence="5" key="2">
    <citation type="submission" date="2025-08" db="UniProtKB">
        <authorList>
            <consortium name="Ensembl"/>
        </authorList>
    </citation>
    <scope>IDENTIFICATION</scope>
</reference>
<dbReference type="UniPathway" id="UPA00158">
    <property type="reaction ID" value="UER00271"/>
</dbReference>
<dbReference type="AlphaFoldDB" id="A0A8C3MQD7"/>
<dbReference type="SUPFAM" id="SSF53671">
    <property type="entry name" value="Aspartate/ornithine carbamoyltransferase"/>
    <property type="match status" value="1"/>
</dbReference>
<accession>A0A8U8AXZ1</accession>
<dbReference type="GO" id="GO:0042450">
    <property type="term" value="P:L-arginine biosynthetic process via ornithine"/>
    <property type="evidence" value="ECO:0007669"/>
    <property type="project" value="TreeGrafter"/>
</dbReference>
<dbReference type="PANTHER" id="PTHR45753">
    <property type="entry name" value="ORNITHINE CARBAMOYLTRANSFERASE, MITOCHONDRIAL"/>
    <property type="match status" value="1"/>
</dbReference>
<reference evidence="5" key="3">
    <citation type="submission" date="2025-09" db="UniProtKB">
        <authorList>
            <consortium name="Ensembl"/>
        </authorList>
    </citation>
    <scope>IDENTIFICATION</scope>
</reference>
<evidence type="ECO:0000256" key="3">
    <source>
        <dbReference type="ARBA" id="ARBA00022679"/>
    </source>
</evidence>
<dbReference type="Pfam" id="PF02729">
    <property type="entry name" value="OTCace_N"/>
    <property type="match status" value="1"/>
</dbReference>
<dbReference type="EC" id="2.1.3.3" evidence="2"/>
<proteinExistence type="inferred from homology"/>
<sequence length="143" mass="16488">MASVYSGTKQKEGETAPRSISVVLFPERAALGIEWQKNAHFLLFWHRYGTPAQMNVDLKGRDLLTLQNYTVDELKYLLWMASDLKQRIKHEGEYLPLMQGKSLAMIFEKRSTRTRLSAETGSIWLSSLKFCQNLPKHGRSEIK</sequence>
<dbReference type="InterPro" id="IPR006130">
    <property type="entry name" value="Asp/Orn_carbamoylTrfase"/>
</dbReference>
<reference evidence="5" key="1">
    <citation type="submission" date="2020-02" db="EMBL/GenBank/DDBJ databases">
        <authorList>
            <person name="Enbody D E."/>
            <person name="Pettersson E M."/>
        </authorList>
    </citation>
    <scope>NUCLEOTIDE SEQUENCE [LARGE SCALE GENOMIC DNA]</scope>
</reference>